<sequence length="115" mass="13046">MTINNCIISSFFIHKHNSCLNAGFDNGTLSRCPAHKLLCYKPFVHRRHVFSKGTNLAGFDNANQRDVLSTYIYVPSTYLVLLSVFREHFIHIIAFVFCLYILGVLFTCTSPTVAI</sequence>
<feature type="transmembrane region" description="Helical" evidence="1">
    <location>
        <begin position="92"/>
        <end position="114"/>
    </location>
</feature>
<accession>A0A1I8ACB2</accession>
<keyword evidence="1" id="KW-0812">Transmembrane</keyword>
<evidence type="ECO:0000256" key="1">
    <source>
        <dbReference type="SAM" id="Phobius"/>
    </source>
</evidence>
<dbReference type="Proteomes" id="UP000095287">
    <property type="component" value="Unplaced"/>
</dbReference>
<protein>
    <submittedName>
        <fullName evidence="3">Transmembrane protein</fullName>
    </submittedName>
</protein>
<organism evidence="2 3">
    <name type="scientific">Steinernema glaseri</name>
    <dbReference type="NCBI Taxonomy" id="37863"/>
    <lineage>
        <taxon>Eukaryota</taxon>
        <taxon>Metazoa</taxon>
        <taxon>Ecdysozoa</taxon>
        <taxon>Nematoda</taxon>
        <taxon>Chromadorea</taxon>
        <taxon>Rhabditida</taxon>
        <taxon>Tylenchina</taxon>
        <taxon>Panagrolaimomorpha</taxon>
        <taxon>Strongyloidoidea</taxon>
        <taxon>Steinernematidae</taxon>
        <taxon>Steinernema</taxon>
    </lineage>
</organism>
<dbReference type="WBParaSite" id="L893_g428.t1">
    <property type="protein sequence ID" value="L893_g428.t1"/>
    <property type="gene ID" value="L893_g428"/>
</dbReference>
<reference evidence="3" key="1">
    <citation type="submission" date="2016-11" db="UniProtKB">
        <authorList>
            <consortium name="WormBaseParasite"/>
        </authorList>
    </citation>
    <scope>IDENTIFICATION</scope>
</reference>
<name>A0A1I8ACB2_9BILA</name>
<evidence type="ECO:0000313" key="3">
    <source>
        <dbReference type="WBParaSite" id="L893_g428.t1"/>
    </source>
</evidence>
<keyword evidence="1" id="KW-1133">Transmembrane helix</keyword>
<dbReference type="AlphaFoldDB" id="A0A1I8ACB2"/>
<keyword evidence="1" id="KW-0472">Membrane</keyword>
<keyword evidence="2" id="KW-1185">Reference proteome</keyword>
<proteinExistence type="predicted"/>
<evidence type="ECO:0000313" key="2">
    <source>
        <dbReference type="Proteomes" id="UP000095287"/>
    </source>
</evidence>
<feature type="transmembrane region" description="Helical" evidence="1">
    <location>
        <begin position="68"/>
        <end position="85"/>
    </location>
</feature>